<dbReference type="RefSeq" id="XP_032807178.1">
    <property type="nucleotide sequence ID" value="XM_032951287.1"/>
</dbReference>
<evidence type="ECO:0000256" key="3">
    <source>
        <dbReference type="ARBA" id="ARBA00022448"/>
    </source>
</evidence>
<dbReference type="SUPFAM" id="SSF103473">
    <property type="entry name" value="MFS general substrate transporter"/>
    <property type="match status" value="1"/>
</dbReference>
<feature type="transmembrane region" description="Helical" evidence="7">
    <location>
        <begin position="296"/>
        <end position="318"/>
    </location>
</feature>
<feature type="transmembrane region" description="Helical" evidence="7">
    <location>
        <begin position="479"/>
        <end position="502"/>
    </location>
</feature>
<proteinExistence type="inferred from homology"/>
<evidence type="ECO:0000313" key="10">
    <source>
        <dbReference type="RefSeq" id="XP_032807178.1"/>
    </source>
</evidence>
<comment type="function">
    <text evidence="7">May be involved in iron transport and iron homeostasis.</text>
</comment>
<evidence type="ECO:0000256" key="8">
    <source>
        <dbReference type="SAM" id="MobiDB-lite"/>
    </source>
</evidence>
<name>A0AAJ7SWZ6_PETMA</name>
<dbReference type="PANTHER" id="PTHR11660">
    <property type="entry name" value="SOLUTE CARRIER FAMILY 40 MEMBER"/>
    <property type="match status" value="1"/>
</dbReference>
<dbReference type="InterPro" id="IPR009716">
    <property type="entry name" value="Ferroportin-1"/>
</dbReference>
<evidence type="ECO:0000256" key="6">
    <source>
        <dbReference type="ARBA" id="ARBA00023136"/>
    </source>
</evidence>
<sequence length="571" mass="60116">MWHFAVALFLVELYGNSLLLTAAYGLVVAFSVLLCGALIGHWVDTNSRIKVAQTSLVIQNSSVIFCGIVLMMIFMYQNYISNIWDGWLIVFCYVVVIGTANVANLASTATTITIQRDWVVVLAEGHSGRLADMNAILRRIDQVSNVLAPLAVGQLVSFASSSVACAFVAVWNLGSMAVEYWLLRRVYLAVPALAHKAGAEWPPASALEMQPLGADVTGAPAEAKSLIGKGAEEERPAPTSRWLHVTEPFRTLWRGWVTYRRQPVYLAGVGLACLYMTVLGFDCITTGYAYTQGISASLLGILIALSAVAGLLGTVVFTQLRRAVGLVRTGLLSGVAQLAALSLCAVSVFAPGSPFDLSISPFRSIGVGMAGDSTDALVQRNGSDFVASTMSSRVASNATWDDEPDFAPPDSYVSVALLFTGVIAARIGLWSFDLTVTQLLQETVAEHERGVVSGVQSSLNYLLDLLHFTAVLLAPEPPAFGLLVLLSVAFVVTGHALFLAYAHGALGPRICSPPRRQSPDGGQGSGDGAGRGSCSSSSAMDIGCDGVKEDGATADSGGGVGGEVRSSVDSV</sequence>
<reference evidence="10" key="1">
    <citation type="submission" date="2025-08" db="UniProtKB">
        <authorList>
            <consortium name="RefSeq"/>
        </authorList>
    </citation>
    <scope>IDENTIFICATION</scope>
    <source>
        <tissue evidence="10">Sperm</tissue>
    </source>
</reference>
<evidence type="ECO:0000313" key="9">
    <source>
        <dbReference type="Proteomes" id="UP001318040"/>
    </source>
</evidence>
<dbReference type="Gene3D" id="1.20.1250.20">
    <property type="entry name" value="MFS general substrate transporter like domains"/>
    <property type="match status" value="1"/>
</dbReference>
<dbReference type="GO" id="GO:0005381">
    <property type="term" value="F:iron ion transmembrane transporter activity"/>
    <property type="evidence" value="ECO:0007669"/>
    <property type="project" value="UniProtKB-UniRule"/>
</dbReference>
<comment type="similarity">
    <text evidence="2 7">Belongs to the ferroportin (FP) (TC 2.A.100) family. SLC40A subfamily.</text>
</comment>
<gene>
    <name evidence="10" type="primary">SLC40A1</name>
</gene>
<accession>A0AAJ7SWZ6</accession>
<comment type="caution">
    <text evidence="7">Lacks conserved residue(s) required for the propagation of feature annotation.</text>
</comment>
<keyword evidence="3 7" id="KW-0813">Transport</keyword>
<dbReference type="InterPro" id="IPR036259">
    <property type="entry name" value="MFS_trans_sf"/>
</dbReference>
<evidence type="ECO:0000256" key="2">
    <source>
        <dbReference type="ARBA" id="ARBA00006279"/>
    </source>
</evidence>
<keyword evidence="4 7" id="KW-0812">Transmembrane</keyword>
<keyword evidence="6 7" id="KW-0472">Membrane</keyword>
<feature type="compositionally biased region" description="Gly residues" evidence="8">
    <location>
        <begin position="521"/>
        <end position="531"/>
    </location>
</feature>
<feature type="transmembrane region" description="Helical" evidence="7">
    <location>
        <begin position="330"/>
        <end position="350"/>
    </location>
</feature>
<keyword evidence="9" id="KW-1185">Reference proteome</keyword>
<dbReference type="GeneID" id="116940911"/>
<feature type="transmembrane region" description="Helical" evidence="7">
    <location>
        <begin position="264"/>
        <end position="290"/>
    </location>
</feature>
<feature type="transmembrane region" description="Helical" evidence="7">
    <location>
        <begin position="55"/>
        <end position="75"/>
    </location>
</feature>
<dbReference type="GO" id="GO:0016020">
    <property type="term" value="C:membrane"/>
    <property type="evidence" value="ECO:0007669"/>
    <property type="project" value="UniProtKB-SubCell"/>
</dbReference>
<feature type="transmembrane region" description="Helical" evidence="7">
    <location>
        <begin position="87"/>
        <end position="106"/>
    </location>
</feature>
<keyword evidence="5 7" id="KW-1133">Transmembrane helix</keyword>
<dbReference type="PANTHER" id="PTHR11660:SF57">
    <property type="entry name" value="SOLUTE CARRIER FAMILY 40 MEMBER"/>
    <property type="match status" value="1"/>
</dbReference>
<feature type="region of interest" description="Disordered" evidence="8">
    <location>
        <begin position="512"/>
        <end position="571"/>
    </location>
</feature>
<dbReference type="AlphaFoldDB" id="A0AAJ7SWZ6"/>
<evidence type="ECO:0000256" key="4">
    <source>
        <dbReference type="ARBA" id="ARBA00022692"/>
    </source>
</evidence>
<keyword evidence="7" id="KW-0406">Ion transport</keyword>
<feature type="transmembrane region" description="Helical" evidence="7">
    <location>
        <begin position="25"/>
        <end position="43"/>
    </location>
</feature>
<protein>
    <recommendedName>
        <fullName evidence="7">Solute carrier family 40 member</fullName>
    </recommendedName>
</protein>
<dbReference type="Proteomes" id="UP001318040">
    <property type="component" value="Chromosome 10"/>
</dbReference>
<organism evidence="9 10">
    <name type="scientific">Petromyzon marinus</name>
    <name type="common">Sea lamprey</name>
    <dbReference type="NCBI Taxonomy" id="7757"/>
    <lineage>
        <taxon>Eukaryota</taxon>
        <taxon>Metazoa</taxon>
        <taxon>Chordata</taxon>
        <taxon>Craniata</taxon>
        <taxon>Vertebrata</taxon>
        <taxon>Cyclostomata</taxon>
        <taxon>Hyperoartia</taxon>
        <taxon>Petromyzontiformes</taxon>
        <taxon>Petromyzontidae</taxon>
        <taxon>Petromyzon</taxon>
    </lineage>
</organism>
<evidence type="ECO:0000256" key="1">
    <source>
        <dbReference type="ARBA" id="ARBA00004141"/>
    </source>
</evidence>
<comment type="subcellular location">
    <subcellularLocation>
        <location evidence="1 7">Membrane</location>
        <topology evidence="1 7">Multi-pass membrane protein</topology>
    </subcellularLocation>
</comment>
<evidence type="ECO:0000256" key="7">
    <source>
        <dbReference type="RuleBase" id="RU365065"/>
    </source>
</evidence>
<evidence type="ECO:0000256" key="5">
    <source>
        <dbReference type="ARBA" id="ARBA00022989"/>
    </source>
</evidence>
<dbReference type="KEGG" id="pmrn:116940911"/>
<dbReference type="CDD" id="cd17480">
    <property type="entry name" value="MFS_SLC40A1_like"/>
    <property type="match status" value="1"/>
</dbReference>
<dbReference type="Pfam" id="PF06963">
    <property type="entry name" value="FPN1"/>
    <property type="match status" value="1"/>
</dbReference>